<dbReference type="InterPro" id="IPR036389">
    <property type="entry name" value="RNase_III_sf"/>
</dbReference>
<evidence type="ECO:0000256" key="14">
    <source>
        <dbReference type="ARBA" id="ARBA00022842"/>
    </source>
</evidence>
<dbReference type="GO" id="GO:0035196">
    <property type="term" value="P:miRNA processing"/>
    <property type="evidence" value="ECO:0007669"/>
    <property type="project" value="UniProtKB-ARBA"/>
</dbReference>
<dbReference type="GO" id="GO:0006397">
    <property type="term" value="P:mRNA processing"/>
    <property type="evidence" value="ECO:0007669"/>
    <property type="project" value="UniProtKB-KW"/>
</dbReference>
<dbReference type="PANTHER" id="PTHR11207">
    <property type="entry name" value="RIBONUCLEASE III"/>
    <property type="match status" value="1"/>
</dbReference>
<evidence type="ECO:0000259" key="19">
    <source>
        <dbReference type="PROSITE" id="PS50142"/>
    </source>
</evidence>
<keyword evidence="15 16" id="KW-0694">RNA-binding</keyword>
<dbReference type="Pfam" id="PF00035">
    <property type="entry name" value="dsrm"/>
    <property type="match status" value="1"/>
</dbReference>
<evidence type="ECO:0000256" key="5">
    <source>
        <dbReference type="ARBA" id="ARBA00012177"/>
    </source>
</evidence>
<comment type="subunit">
    <text evidence="4">Homodimer.</text>
</comment>
<dbReference type="PANTHER" id="PTHR11207:SF0">
    <property type="entry name" value="RIBONUCLEASE 3"/>
    <property type="match status" value="1"/>
</dbReference>
<evidence type="ECO:0000256" key="7">
    <source>
        <dbReference type="ARBA" id="ARBA00022552"/>
    </source>
</evidence>
<evidence type="ECO:0000256" key="1">
    <source>
        <dbReference type="ARBA" id="ARBA00000109"/>
    </source>
</evidence>
<keyword evidence="21" id="KW-1185">Reference proteome</keyword>
<dbReference type="GO" id="GO:0006364">
    <property type="term" value="P:rRNA processing"/>
    <property type="evidence" value="ECO:0007669"/>
    <property type="project" value="UniProtKB-KW"/>
</dbReference>
<dbReference type="OrthoDB" id="6432356at2759"/>
<evidence type="ECO:0000256" key="3">
    <source>
        <dbReference type="ARBA" id="ARBA00010183"/>
    </source>
</evidence>
<dbReference type="GO" id="GO:0030847">
    <property type="term" value="P:termination of RNA polymerase II transcription, exosome-dependent"/>
    <property type="evidence" value="ECO:0007669"/>
    <property type="project" value="UniProtKB-ARBA"/>
</dbReference>
<evidence type="ECO:0000256" key="12">
    <source>
        <dbReference type="ARBA" id="ARBA00022759"/>
    </source>
</evidence>
<feature type="coiled-coil region" evidence="17">
    <location>
        <begin position="229"/>
        <end position="270"/>
    </location>
</feature>
<evidence type="ECO:0000256" key="16">
    <source>
        <dbReference type="PROSITE-ProRule" id="PRU00266"/>
    </source>
</evidence>
<evidence type="ECO:0000313" key="20">
    <source>
        <dbReference type="EMBL" id="GFY65270.1"/>
    </source>
</evidence>
<dbReference type="SMART" id="SM00535">
    <property type="entry name" value="RIBOc"/>
    <property type="match status" value="1"/>
</dbReference>
<reference evidence="20" key="1">
    <citation type="submission" date="2020-08" db="EMBL/GenBank/DDBJ databases">
        <title>Multicomponent nature underlies the extraordinary mechanical properties of spider dragline silk.</title>
        <authorList>
            <person name="Kono N."/>
            <person name="Nakamura H."/>
            <person name="Mori M."/>
            <person name="Yoshida Y."/>
            <person name="Ohtoshi R."/>
            <person name="Malay A.D."/>
            <person name="Moran D.A.P."/>
            <person name="Tomita M."/>
            <person name="Numata K."/>
            <person name="Arakawa K."/>
        </authorList>
    </citation>
    <scope>NUCLEOTIDE SEQUENCE</scope>
</reference>
<dbReference type="Pfam" id="PF14622">
    <property type="entry name" value="Ribonucleas_3_3"/>
    <property type="match status" value="1"/>
</dbReference>
<dbReference type="Gene3D" id="1.10.1520.10">
    <property type="entry name" value="Ribonuclease III domain"/>
    <property type="match status" value="1"/>
</dbReference>
<dbReference type="GO" id="GO:0034963">
    <property type="term" value="P:box C/D sno(s)RNA processing"/>
    <property type="evidence" value="ECO:0007669"/>
    <property type="project" value="UniProtKB-ARBA"/>
</dbReference>
<dbReference type="GO" id="GO:0034475">
    <property type="term" value="P:U4 snRNA 3'-end processing"/>
    <property type="evidence" value="ECO:0007669"/>
    <property type="project" value="UniProtKB-ARBA"/>
</dbReference>
<name>A0A8X7CGQ8_9ARAC</name>
<dbReference type="SUPFAM" id="SSF69065">
    <property type="entry name" value="RNase III domain-like"/>
    <property type="match status" value="1"/>
</dbReference>
<dbReference type="GO" id="GO:0004525">
    <property type="term" value="F:ribonuclease III activity"/>
    <property type="evidence" value="ECO:0007669"/>
    <property type="project" value="UniProtKB-EC"/>
</dbReference>
<dbReference type="Pfam" id="PF20042">
    <property type="entry name" value="DUF6444"/>
    <property type="match status" value="1"/>
</dbReference>
<sequence>MGMKSLNDAISKIIDYKFTNYAILEEALTHPSVNKRNSKNQIVSYERLEFLGDSVLNMVISAILFKLFPEEKEGALAKRKTDLVCGNTIANVAKEIKLGSFIIMNNSERCNGGRCNLKNLENSLEALIGAIYIDGRLENVEKFITQYWEKLAKSMLDPPQDPKTSLQEWTQKNKLPLPEYELVKQTGPAHNPEFTISVCIEDYGKVSACASSKKIAEQKAAELMLEKIGKDASQKIEKLEAKIERLERENESLKAENKALKIENAELRERLGLSSKNSSIPSSKELYKIKKNKPKSERNIGGQVGHKGSFRANMDADEVIKVELSSTCECGGRLQYAKPYIHKKLIFRKLSLM</sequence>
<comment type="similarity">
    <text evidence="3">Belongs to the ribonuclease III family.</text>
</comment>
<evidence type="ECO:0000313" key="21">
    <source>
        <dbReference type="Proteomes" id="UP000886998"/>
    </source>
</evidence>
<keyword evidence="17" id="KW-0175">Coiled coil</keyword>
<evidence type="ECO:0000256" key="17">
    <source>
        <dbReference type="SAM" id="Coils"/>
    </source>
</evidence>
<feature type="domain" description="DRBM" evidence="18">
    <location>
        <begin position="161"/>
        <end position="230"/>
    </location>
</feature>
<accession>A0A8X7CGQ8</accession>
<comment type="caution">
    <text evidence="20">The sequence shown here is derived from an EMBL/GenBank/DDBJ whole genome shotgun (WGS) entry which is preliminary data.</text>
</comment>
<dbReference type="CDD" id="cd10845">
    <property type="entry name" value="DSRM_RNAse_III_family"/>
    <property type="match status" value="1"/>
</dbReference>
<dbReference type="GO" id="GO:0005737">
    <property type="term" value="C:cytoplasm"/>
    <property type="evidence" value="ECO:0007669"/>
    <property type="project" value="UniProtKB-SubCell"/>
</dbReference>
<evidence type="ECO:0000256" key="15">
    <source>
        <dbReference type="ARBA" id="ARBA00022884"/>
    </source>
</evidence>
<dbReference type="Proteomes" id="UP000886998">
    <property type="component" value="Unassembled WGS sequence"/>
</dbReference>
<dbReference type="CDD" id="cd14686">
    <property type="entry name" value="bZIP"/>
    <property type="match status" value="1"/>
</dbReference>
<dbReference type="GO" id="GO:0042802">
    <property type="term" value="F:identical protein binding"/>
    <property type="evidence" value="ECO:0007669"/>
    <property type="project" value="UniProtKB-ARBA"/>
</dbReference>
<evidence type="ECO:0000256" key="11">
    <source>
        <dbReference type="ARBA" id="ARBA00022723"/>
    </source>
</evidence>
<dbReference type="InterPro" id="IPR014720">
    <property type="entry name" value="dsRBD_dom"/>
</dbReference>
<proteinExistence type="inferred from homology"/>
<dbReference type="InterPro" id="IPR000999">
    <property type="entry name" value="RNase_III_dom"/>
</dbReference>
<keyword evidence="7" id="KW-0698">rRNA processing</keyword>
<dbReference type="PROSITE" id="PS50137">
    <property type="entry name" value="DS_RBD"/>
    <property type="match status" value="1"/>
</dbReference>
<evidence type="ECO:0000256" key="8">
    <source>
        <dbReference type="ARBA" id="ARBA00022664"/>
    </source>
</evidence>
<comment type="catalytic activity">
    <reaction evidence="1">
        <text>Endonucleolytic cleavage to 5'-phosphomonoester.</text>
        <dbReference type="EC" id="3.1.26.3"/>
    </reaction>
</comment>
<dbReference type="Gene3D" id="3.30.160.20">
    <property type="match status" value="1"/>
</dbReference>
<evidence type="ECO:0000256" key="9">
    <source>
        <dbReference type="ARBA" id="ARBA00022694"/>
    </source>
</evidence>
<evidence type="ECO:0000256" key="2">
    <source>
        <dbReference type="ARBA" id="ARBA00004496"/>
    </source>
</evidence>
<dbReference type="EMBL" id="BMAV01015538">
    <property type="protein sequence ID" value="GFY65270.1"/>
    <property type="molecule type" value="Genomic_DNA"/>
</dbReference>
<dbReference type="GO" id="GO:0046872">
    <property type="term" value="F:metal ion binding"/>
    <property type="evidence" value="ECO:0007669"/>
    <property type="project" value="UniProtKB-KW"/>
</dbReference>
<keyword evidence="11" id="KW-0479">Metal-binding</keyword>
<dbReference type="SUPFAM" id="SSF54768">
    <property type="entry name" value="dsRNA-binding domain-like"/>
    <property type="match status" value="1"/>
</dbReference>
<keyword evidence="13" id="KW-0378">Hydrolase</keyword>
<evidence type="ECO:0000256" key="13">
    <source>
        <dbReference type="ARBA" id="ARBA00022801"/>
    </source>
</evidence>
<dbReference type="AlphaFoldDB" id="A0A8X7CGQ8"/>
<keyword evidence="12" id="KW-0255">Endonuclease</keyword>
<protein>
    <recommendedName>
        <fullName evidence="5">ribonuclease III</fullName>
        <ecNumber evidence="5">3.1.26.3</ecNumber>
    </recommendedName>
</protein>
<evidence type="ECO:0000256" key="10">
    <source>
        <dbReference type="ARBA" id="ARBA00022722"/>
    </source>
</evidence>
<keyword evidence="10" id="KW-0540">Nuclease</keyword>
<evidence type="ECO:0000256" key="6">
    <source>
        <dbReference type="ARBA" id="ARBA00022490"/>
    </source>
</evidence>
<dbReference type="EC" id="3.1.26.3" evidence="5"/>
<dbReference type="GO" id="GO:0003725">
    <property type="term" value="F:double-stranded RNA binding"/>
    <property type="evidence" value="ECO:0007669"/>
    <property type="project" value="TreeGrafter"/>
</dbReference>
<dbReference type="PROSITE" id="PS00517">
    <property type="entry name" value="RNASE_3_1"/>
    <property type="match status" value="1"/>
</dbReference>
<dbReference type="InterPro" id="IPR011907">
    <property type="entry name" value="RNase_III"/>
</dbReference>
<keyword evidence="9" id="KW-0819">tRNA processing</keyword>
<comment type="subcellular location">
    <subcellularLocation>
        <location evidence="2">Cytoplasm</location>
    </subcellularLocation>
</comment>
<dbReference type="FunFam" id="3.30.160.20:FF:000003">
    <property type="entry name" value="Ribonuclease 3"/>
    <property type="match status" value="1"/>
</dbReference>
<dbReference type="SMART" id="SM00358">
    <property type="entry name" value="DSRM"/>
    <property type="match status" value="1"/>
</dbReference>
<gene>
    <name evidence="20" type="primary">rnc</name>
    <name evidence="20" type="ORF">TNIN_37721</name>
</gene>
<keyword evidence="6" id="KW-0963">Cytoplasm</keyword>
<keyword evidence="8" id="KW-0507">mRNA processing</keyword>
<evidence type="ECO:0000256" key="4">
    <source>
        <dbReference type="ARBA" id="ARBA00011738"/>
    </source>
</evidence>
<dbReference type="PROSITE" id="PS50142">
    <property type="entry name" value="RNASE_3_2"/>
    <property type="match status" value="1"/>
</dbReference>
<dbReference type="InterPro" id="IPR045618">
    <property type="entry name" value="DUF6444"/>
</dbReference>
<dbReference type="HAMAP" id="MF_00104">
    <property type="entry name" value="RNase_III"/>
    <property type="match status" value="1"/>
</dbReference>
<keyword evidence="14" id="KW-0460">Magnesium</keyword>
<dbReference type="FunFam" id="1.10.1520.10:FF:000001">
    <property type="entry name" value="Ribonuclease 3"/>
    <property type="match status" value="1"/>
</dbReference>
<dbReference type="CDD" id="cd00593">
    <property type="entry name" value="RIBOc"/>
    <property type="match status" value="1"/>
</dbReference>
<feature type="domain" description="RNase III" evidence="19">
    <location>
        <begin position="7"/>
        <end position="136"/>
    </location>
</feature>
<dbReference type="GO" id="GO:0008033">
    <property type="term" value="P:tRNA processing"/>
    <property type="evidence" value="ECO:0007669"/>
    <property type="project" value="UniProtKB-KW"/>
</dbReference>
<organism evidence="20 21">
    <name type="scientific">Trichonephila inaurata madagascariensis</name>
    <dbReference type="NCBI Taxonomy" id="2747483"/>
    <lineage>
        <taxon>Eukaryota</taxon>
        <taxon>Metazoa</taxon>
        <taxon>Ecdysozoa</taxon>
        <taxon>Arthropoda</taxon>
        <taxon>Chelicerata</taxon>
        <taxon>Arachnida</taxon>
        <taxon>Araneae</taxon>
        <taxon>Araneomorphae</taxon>
        <taxon>Entelegynae</taxon>
        <taxon>Araneoidea</taxon>
        <taxon>Nephilidae</taxon>
        <taxon>Trichonephila</taxon>
        <taxon>Trichonephila inaurata</taxon>
    </lineage>
</organism>
<evidence type="ECO:0000259" key="18">
    <source>
        <dbReference type="PROSITE" id="PS50137"/>
    </source>
</evidence>
<dbReference type="NCBIfam" id="TIGR02191">
    <property type="entry name" value="RNaseIII"/>
    <property type="match status" value="1"/>
</dbReference>